<dbReference type="InterPro" id="IPR027434">
    <property type="entry name" value="Homing_endonucl"/>
</dbReference>
<name>A0AAV1I5G7_9CHLO</name>
<dbReference type="EMBL" id="CAUYUE010000005">
    <property type="protein sequence ID" value="CAK0775440.1"/>
    <property type="molecule type" value="Genomic_DNA"/>
</dbReference>
<protein>
    <recommendedName>
        <fullName evidence="3">LAGLIDADG homing endonuclease</fullName>
    </recommendedName>
</protein>
<evidence type="ECO:0000313" key="2">
    <source>
        <dbReference type="Proteomes" id="UP001314263"/>
    </source>
</evidence>
<gene>
    <name evidence="1" type="ORF">CVIRNUC_004268</name>
</gene>
<keyword evidence="2" id="KW-1185">Reference proteome</keyword>
<sequence>MRAGVYVRDKDIIDWAGVNDDLRWWIGGHMDADGCVRMCPVNGLMVRIGKAENGWHCLVWLKKLLKGAIYDSTPENETEQAMREWCLRGQAALNFCRVIKDYCFLKKPQLIKGCEFVFGELWMVQMKPVAATNRSTGVYIENPVKEDEARARRKRLEIELSAMKHVEHLPIDIELPKPYIAGFVDGDGHLGASGSSAQCHAVSQKYIAICEALKREYGGSIWRNPTTGVFQSLPMSSAVFVVTSGRCG</sequence>
<organism evidence="1 2">
    <name type="scientific">Coccomyxa viridis</name>
    <dbReference type="NCBI Taxonomy" id="1274662"/>
    <lineage>
        <taxon>Eukaryota</taxon>
        <taxon>Viridiplantae</taxon>
        <taxon>Chlorophyta</taxon>
        <taxon>core chlorophytes</taxon>
        <taxon>Trebouxiophyceae</taxon>
        <taxon>Trebouxiophyceae incertae sedis</taxon>
        <taxon>Coccomyxaceae</taxon>
        <taxon>Coccomyxa</taxon>
    </lineage>
</organism>
<comment type="caution">
    <text evidence="1">The sequence shown here is derived from an EMBL/GenBank/DDBJ whole genome shotgun (WGS) entry which is preliminary data.</text>
</comment>
<proteinExistence type="predicted"/>
<dbReference type="SUPFAM" id="SSF55608">
    <property type="entry name" value="Homing endonucleases"/>
    <property type="match status" value="1"/>
</dbReference>
<dbReference type="Proteomes" id="UP001314263">
    <property type="component" value="Unassembled WGS sequence"/>
</dbReference>
<reference evidence="1 2" key="1">
    <citation type="submission" date="2023-10" db="EMBL/GenBank/DDBJ databases">
        <authorList>
            <person name="Maclean D."/>
            <person name="Macfadyen A."/>
        </authorList>
    </citation>
    <scope>NUCLEOTIDE SEQUENCE [LARGE SCALE GENOMIC DNA]</scope>
</reference>
<dbReference type="AlphaFoldDB" id="A0AAV1I5G7"/>
<evidence type="ECO:0008006" key="3">
    <source>
        <dbReference type="Google" id="ProtNLM"/>
    </source>
</evidence>
<accession>A0AAV1I5G7</accession>
<evidence type="ECO:0000313" key="1">
    <source>
        <dbReference type="EMBL" id="CAK0775440.1"/>
    </source>
</evidence>